<evidence type="ECO:0000313" key="1">
    <source>
        <dbReference type="EMBL" id="QDG52280.1"/>
    </source>
</evidence>
<name>A0A4Y6PVL4_PERCE</name>
<reference evidence="1 2" key="1">
    <citation type="submission" date="2019-06" db="EMBL/GenBank/DDBJ databases">
        <title>Persicimonas caeni gen. nov., sp. nov., a predatory bacterium isolated from solar saltern.</title>
        <authorList>
            <person name="Wang S."/>
        </authorList>
    </citation>
    <scope>NUCLEOTIDE SEQUENCE [LARGE SCALE GENOMIC DNA]</scope>
    <source>
        <strain evidence="1 2">YN101</strain>
    </source>
</reference>
<evidence type="ECO:0008006" key="3">
    <source>
        <dbReference type="Google" id="ProtNLM"/>
    </source>
</evidence>
<dbReference type="SUPFAM" id="SSF53383">
    <property type="entry name" value="PLP-dependent transferases"/>
    <property type="match status" value="1"/>
</dbReference>
<dbReference type="RefSeq" id="WP_141198752.1">
    <property type="nucleotide sequence ID" value="NZ_CP041186.1"/>
</dbReference>
<keyword evidence="2" id="KW-1185">Reference proteome</keyword>
<evidence type="ECO:0000313" key="2">
    <source>
        <dbReference type="Proteomes" id="UP000315995"/>
    </source>
</evidence>
<dbReference type="InterPro" id="IPR015424">
    <property type="entry name" value="PyrdxlP-dep_Trfase"/>
</dbReference>
<dbReference type="EMBL" id="CP041186">
    <property type="protein sequence ID" value="QDG52280.1"/>
    <property type="molecule type" value="Genomic_DNA"/>
</dbReference>
<accession>A0A4Y6PVL4</accession>
<gene>
    <name evidence="1" type="ORF">FIV42_16500</name>
</gene>
<dbReference type="Proteomes" id="UP000315995">
    <property type="component" value="Chromosome"/>
</dbReference>
<dbReference type="AlphaFoldDB" id="A0A4Y6PVL4"/>
<proteinExistence type="predicted"/>
<organism evidence="1 2">
    <name type="scientific">Persicimonas caeni</name>
    <dbReference type="NCBI Taxonomy" id="2292766"/>
    <lineage>
        <taxon>Bacteria</taxon>
        <taxon>Deltaproteobacteria</taxon>
        <taxon>Bradymonadales</taxon>
        <taxon>Bradymonadaceae</taxon>
        <taxon>Persicimonas</taxon>
    </lineage>
</organism>
<protein>
    <recommendedName>
        <fullName evidence="3">Aminotransferase class I/II-fold pyridoxal phosphate-dependent enzyme</fullName>
    </recommendedName>
</protein>
<sequence>MLDEGVEHFRPLMPMGYQTGADAYRKAAEGLSAAHLSDHYTEGLDFLRGEFGDYLKATLAELTGGAWKLDDWKVYAAGSDVDLMTHLVEAVAASGQRVHLFPGDWYGFLVGCTREDNIHFDADTPAELACLCLPSVRNGQLTDEMVDFLGQSTHRLLNINLFPTLDAHERRGVAEALAPVLDGSVLSVSFSRGFGLTASQLGVFLVPPDHPYNERFERQWNWLTYFYNQLAARAFMEVDIAAMQAVDAERRAYVHDWLERHDLPVVETGSYYVKAFRVEDEIPEELAPLVRGETSRVRLCFKPPHR</sequence>
<dbReference type="OrthoDB" id="9429534at2"/>
<accession>A0A5B8Y683</accession>